<dbReference type="EMBL" id="JBFAEG010000029">
    <property type="protein sequence ID" value="MEU5711707.1"/>
    <property type="molecule type" value="Genomic_DNA"/>
</dbReference>
<reference evidence="1 2" key="1">
    <citation type="submission" date="2024-06" db="EMBL/GenBank/DDBJ databases">
        <title>The Natural Products Discovery Center: Release of the First 8490 Sequenced Strains for Exploring Actinobacteria Biosynthetic Diversity.</title>
        <authorList>
            <person name="Kalkreuter E."/>
            <person name="Kautsar S.A."/>
            <person name="Yang D."/>
            <person name="Bader C.D."/>
            <person name="Teijaro C.N."/>
            <person name="Fluegel L."/>
            <person name="Davis C.M."/>
            <person name="Simpson J.R."/>
            <person name="Lauterbach L."/>
            <person name="Steele A.D."/>
            <person name="Gui C."/>
            <person name="Meng S."/>
            <person name="Li G."/>
            <person name="Viehrig K."/>
            <person name="Ye F."/>
            <person name="Su P."/>
            <person name="Kiefer A.F."/>
            <person name="Nichols A."/>
            <person name="Cepeda A.J."/>
            <person name="Yan W."/>
            <person name="Fan B."/>
            <person name="Jiang Y."/>
            <person name="Adhikari A."/>
            <person name="Zheng C.-J."/>
            <person name="Schuster L."/>
            <person name="Cowan T.M."/>
            <person name="Smanski M.J."/>
            <person name="Chevrette M.G."/>
            <person name="De Carvalho L.P.S."/>
            <person name="Shen B."/>
        </authorList>
    </citation>
    <scope>NUCLEOTIDE SEQUENCE [LARGE SCALE GENOMIC DNA]</scope>
    <source>
        <strain evidence="1 2">NPDC020594</strain>
    </source>
</reference>
<evidence type="ECO:0008006" key="3">
    <source>
        <dbReference type="Google" id="ProtNLM"/>
    </source>
</evidence>
<name>A0ABV3AIC2_9ACTN</name>
<dbReference type="Proteomes" id="UP001551011">
    <property type="component" value="Unassembled WGS sequence"/>
</dbReference>
<dbReference type="SUPFAM" id="SSF48498">
    <property type="entry name" value="Tetracyclin repressor-like, C-terminal domain"/>
    <property type="match status" value="1"/>
</dbReference>
<evidence type="ECO:0000313" key="2">
    <source>
        <dbReference type="Proteomes" id="UP001551011"/>
    </source>
</evidence>
<dbReference type="InterPro" id="IPR036271">
    <property type="entry name" value="Tet_transcr_reg_TetR-rel_C_sf"/>
</dbReference>
<dbReference type="RefSeq" id="WP_030939015.1">
    <property type="nucleotide sequence ID" value="NZ_JBEXDP010000070.1"/>
</dbReference>
<comment type="caution">
    <text evidence="1">The sequence shown here is derived from an EMBL/GenBank/DDBJ whole genome shotgun (WGS) entry which is preliminary data.</text>
</comment>
<evidence type="ECO:0000313" key="1">
    <source>
        <dbReference type="EMBL" id="MEU5711707.1"/>
    </source>
</evidence>
<organism evidence="1 2">
    <name type="scientific">Streptomyces flaveolus</name>
    <dbReference type="NCBI Taxonomy" id="67297"/>
    <lineage>
        <taxon>Bacteria</taxon>
        <taxon>Bacillati</taxon>
        <taxon>Actinomycetota</taxon>
        <taxon>Actinomycetes</taxon>
        <taxon>Kitasatosporales</taxon>
        <taxon>Streptomycetaceae</taxon>
        <taxon>Streptomyces</taxon>
    </lineage>
</organism>
<keyword evidence="2" id="KW-1185">Reference proteome</keyword>
<sequence length="73" mass="7775">MTLALARRGAVREDVHLDMVVTLCFGSCFADYLRTAREVPADFAERVVATAWPALAVDGEGHSARGGPPGSRC</sequence>
<protein>
    <recommendedName>
        <fullName evidence="3">TetR family transcriptional regulator</fullName>
    </recommendedName>
</protein>
<accession>A0ABV3AIC2</accession>
<gene>
    <name evidence="1" type="ORF">AB0H04_33455</name>
</gene>
<dbReference type="Gene3D" id="1.10.357.10">
    <property type="entry name" value="Tetracycline Repressor, domain 2"/>
    <property type="match status" value="1"/>
</dbReference>
<proteinExistence type="predicted"/>